<dbReference type="Proteomes" id="UP000673691">
    <property type="component" value="Unassembled WGS sequence"/>
</dbReference>
<dbReference type="FunFam" id="2.10.109.10:FF:000005">
    <property type="entry name" value="Mitochondrial inner membrane protease subunit"/>
    <property type="match status" value="1"/>
</dbReference>
<keyword evidence="5" id="KW-0812">Transmembrane</keyword>
<dbReference type="OrthoDB" id="308440at2759"/>
<dbReference type="InterPro" id="IPR037730">
    <property type="entry name" value="IMP2"/>
</dbReference>
<evidence type="ECO:0000256" key="8">
    <source>
        <dbReference type="ARBA" id="ARBA00022989"/>
    </source>
</evidence>
<feature type="region of interest" description="Disordered" evidence="11">
    <location>
        <begin position="1"/>
        <end position="29"/>
    </location>
</feature>
<dbReference type="GO" id="GO:0006465">
    <property type="term" value="P:signal peptide processing"/>
    <property type="evidence" value="ECO:0007669"/>
    <property type="project" value="InterPro"/>
</dbReference>
<keyword evidence="4" id="KW-0645">Protease</keyword>
<keyword evidence="10" id="KW-0472">Membrane</keyword>
<organism evidence="13 14">
    <name type="scientific">Olpidium bornovanus</name>
    <dbReference type="NCBI Taxonomy" id="278681"/>
    <lineage>
        <taxon>Eukaryota</taxon>
        <taxon>Fungi</taxon>
        <taxon>Fungi incertae sedis</taxon>
        <taxon>Olpidiomycota</taxon>
        <taxon>Olpidiomycotina</taxon>
        <taxon>Olpidiomycetes</taxon>
        <taxon>Olpidiales</taxon>
        <taxon>Olpidiaceae</taxon>
        <taxon>Olpidium</taxon>
    </lineage>
</organism>
<name>A0A8H7ZN46_9FUNG</name>
<dbReference type="CDD" id="cd06530">
    <property type="entry name" value="S26_SPase_I"/>
    <property type="match status" value="1"/>
</dbReference>
<evidence type="ECO:0000256" key="10">
    <source>
        <dbReference type="ARBA" id="ARBA00023136"/>
    </source>
</evidence>
<evidence type="ECO:0000256" key="1">
    <source>
        <dbReference type="ARBA" id="ARBA00004434"/>
    </source>
</evidence>
<keyword evidence="6" id="KW-0999">Mitochondrion inner membrane</keyword>
<keyword evidence="9" id="KW-0496">Mitochondrion</keyword>
<evidence type="ECO:0000256" key="4">
    <source>
        <dbReference type="ARBA" id="ARBA00022670"/>
    </source>
</evidence>
<evidence type="ECO:0000256" key="5">
    <source>
        <dbReference type="ARBA" id="ARBA00022692"/>
    </source>
</evidence>
<dbReference type="InterPro" id="IPR019533">
    <property type="entry name" value="Peptidase_S26"/>
</dbReference>
<evidence type="ECO:0000259" key="12">
    <source>
        <dbReference type="Pfam" id="PF10502"/>
    </source>
</evidence>
<comment type="similarity">
    <text evidence="2">Belongs to the peptidase S26 family. IMP2 subfamily.</text>
</comment>
<proteinExistence type="inferred from homology"/>
<evidence type="ECO:0000256" key="7">
    <source>
        <dbReference type="ARBA" id="ARBA00022801"/>
    </source>
</evidence>
<dbReference type="Gene3D" id="2.10.109.10">
    <property type="entry name" value="Umud Fragment, subunit A"/>
    <property type="match status" value="1"/>
</dbReference>
<dbReference type="EMBL" id="JAEFCI010011602">
    <property type="protein sequence ID" value="KAG5456523.1"/>
    <property type="molecule type" value="Genomic_DNA"/>
</dbReference>
<dbReference type="GO" id="GO:0006627">
    <property type="term" value="P:protein processing involved in protein targeting to mitochondrion"/>
    <property type="evidence" value="ECO:0007669"/>
    <property type="project" value="InterPro"/>
</dbReference>
<dbReference type="PANTHER" id="PTHR46041:SF2">
    <property type="entry name" value="MITOCHONDRIAL INNER MEMBRANE PROTEASE SUBUNIT 2"/>
    <property type="match status" value="1"/>
</dbReference>
<evidence type="ECO:0000256" key="11">
    <source>
        <dbReference type="SAM" id="MobiDB-lite"/>
    </source>
</evidence>
<accession>A0A8H7ZN46</accession>
<dbReference type="SUPFAM" id="SSF51306">
    <property type="entry name" value="LexA/Signal peptidase"/>
    <property type="match status" value="1"/>
</dbReference>
<dbReference type="AlphaFoldDB" id="A0A8H7ZN46"/>
<gene>
    <name evidence="13" type="ORF">BJ554DRAFT_3715</name>
</gene>
<keyword evidence="7" id="KW-0378">Hydrolase</keyword>
<dbReference type="GO" id="GO:0042720">
    <property type="term" value="C:mitochondrial inner membrane peptidase complex"/>
    <property type="evidence" value="ECO:0007669"/>
    <property type="project" value="InterPro"/>
</dbReference>
<sequence length="205" mass="22647">MRSHLPSSLARARTHPGASRELPFLGTGPPARGKEINSMLTARRLFRLLPWVPVAVFVVDHGVSVAFVEGRSMQQPTLNPDSNLLKSDLVLLTRWASRTHDYEVGDVVILNSPIEPGRQITKRIIALEGDCVRPLNTSPDAGKVVRIRKGHAWVEGDGPSHSVDSNHFGPVPLGLIHSKVKFILWPFSRIGPILVPNDGRVREYL</sequence>
<comment type="caution">
    <text evidence="13">The sequence shown here is derived from an EMBL/GenBank/DDBJ whole genome shotgun (WGS) entry which is preliminary data.</text>
</comment>
<comment type="subcellular location">
    <subcellularLocation>
        <location evidence="1">Mitochondrion inner membrane</location>
        <topology evidence="1">Single-pass membrane protein</topology>
    </subcellularLocation>
</comment>
<feature type="domain" description="Peptidase S26" evidence="12">
    <location>
        <begin position="55"/>
        <end position="133"/>
    </location>
</feature>
<evidence type="ECO:0000256" key="3">
    <source>
        <dbReference type="ARBA" id="ARBA00013650"/>
    </source>
</evidence>
<keyword evidence="8" id="KW-1133">Transmembrane helix</keyword>
<protein>
    <recommendedName>
        <fullName evidence="3">Mitochondrial inner membrane protease subunit 2</fullName>
    </recommendedName>
</protein>
<dbReference type="InterPro" id="IPR036286">
    <property type="entry name" value="LexA/Signal_pep-like_sf"/>
</dbReference>
<reference evidence="13 14" key="1">
    <citation type="journal article" name="Sci. Rep.">
        <title>Genome-scale phylogenetic analyses confirm Olpidium as the closest living zoosporic fungus to the non-flagellated, terrestrial fungi.</title>
        <authorList>
            <person name="Chang Y."/>
            <person name="Rochon D."/>
            <person name="Sekimoto S."/>
            <person name="Wang Y."/>
            <person name="Chovatia M."/>
            <person name="Sandor L."/>
            <person name="Salamov A."/>
            <person name="Grigoriev I.V."/>
            <person name="Stajich J.E."/>
            <person name="Spatafora J.W."/>
        </authorList>
    </citation>
    <scope>NUCLEOTIDE SEQUENCE [LARGE SCALE GENOMIC DNA]</scope>
    <source>
        <strain evidence="13">S191</strain>
    </source>
</reference>
<evidence type="ECO:0000313" key="14">
    <source>
        <dbReference type="Proteomes" id="UP000673691"/>
    </source>
</evidence>
<dbReference type="GO" id="GO:0004252">
    <property type="term" value="F:serine-type endopeptidase activity"/>
    <property type="evidence" value="ECO:0007669"/>
    <property type="project" value="InterPro"/>
</dbReference>
<evidence type="ECO:0000313" key="13">
    <source>
        <dbReference type="EMBL" id="KAG5456523.1"/>
    </source>
</evidence>
<evidence type="ECO:0000256" key="9">
    <source>
        <dbReference type="ARBA" id="ARBA00023128"/>
    </source>
</evidence>
<evidence type="ECO:0000256" key="2">
    <source>
        <dbReference type="ARBA" id="ARBA00007066"/>
    </source>
</evidence>
<dbReference type="Pfam" id="PF10502">
    <property type="entry name" value="Peptidase_S26"/>
    <property type="match status" value="1"/>
</dbReference>
<evidence type="ECO:0000256" key="6">
    <source>
        <dbReference type="ARBA" id="ARBA00022792"/>
    </source>
</evidence>
<dbReference type="PANTHER" id="PTHR46041">
    <property type="entry name" value="MITOCHONDRIAL INNER MEMBRANE PROTEASE SUBUNIT 2"/>
    <property type="match status" value="1"/>
</dbReference>
<keyword evidence="14" id="KW-1185">Reference proteome</keyword>